<feature type="compositionally biased region" description="Basic and acidic residues" evidence="1">
    <location>
        <begin position="265"/>
        <end position="285"/>
    </location>
</feature>
<comment type="caution">
    <text evidence="2">The sequence shown here is derived from an EMBL/GenBank/DDBJ whole genome shotgun (WGS) entry which is preliminary data.</text>
</comment>
<reference evidence="2 3" key="1">
    <citation type="submission" date="2020-01" db="EMBL/GenBank/DDBJ databases">
        <authorList>
            <consortium name="DOE Joint Genome Institute"/>
            <person name="Haridas S."/>
            <person name="Albert R."/>
            <person name="Binder M."/>
            <person name="Bloem J."/>
            <person name="Labutti K."/>
            <person name="Salamov A."/>
            <person name="Andreopoulos B."/>
            <person name="Baker S.E."/>
            <person name="Barry K."/>
            <person name="Bills G."/>
            <person name="Bluhm B.H."/>
            <person name="Cannon C."/>
            <person name="Castanera R."/>
            <person name="Culley D.E."/>
            <person name="Daum C."/>
            <person name="Ezra D."/>
            <person name="Gonzalez J.B."/>
            <person name="Henrissat B."/>
            <person name="Kuo A."/>
            <person name="Liang C."/>
            <person name="Lipzen A."/>
            <person name="Lutzoni F."/>
            <person name="Magnuson J."/>
            <person name="Mondo S."/>
            <person name="Nolan M."/>
            <person name="Ohm R."/>
            <person name="Pangilinan J."/>
            <person name="Park H.-J.H."/>
            <person name="Ramirez L."/>
            <person name="Alfaro M."/>
            <person name="Sun H."/>
            <person name="Tritt A."/>
            <person name="Yoshinaga Y."/>
            <person name="Zwiers L.-H.L."/>
            <person name="Turgeon B.G."/>
            <person name="Goodwin S.B."/>
            <person name="Spatafora J.W."/>
            <person name="Crous P.W."/>
            <person name="Grigoriev I.V."/>
        </authorList>
    </citation>
    <scope>NUCLEOTIDE SEQUENCE [LARGE SCALE GENOMIC DNA]</scope>
    <source>
        <strain evidence="2 3">CBS 611.86</strain>
    </source>
</reference>
<protein>
    <submittedName>
        <fullName evidence="2">Uncharacterized protein</fullName>
    </submittedName>
</protein>
<feature type="compositionally biased region" description="Basic and acidic residues" evidence="1">
    <location>
        <begin position="219"/>
        <end position="235"/>
    </location>
</feature>
<evidence type="ECO:0000313" key="3">
    <source>
        <dbReference type="Proteomes" id="UP000481861"/>
    </source>
</evidence>
<feature type="compositionally biased region" description="Low complexity" evidence="1">
    <location>
        <begin position="289"/>
        <end position="304"/>
    </location>
</feature>
<evidence type="ECO:0000313" key="2">
    <source>
        <dbReference type="EMBL" id="KAF2870061.1"/>
    </source>
</evidence>
<name>A0A7C8M7R1_9PLEO</name>
<keyword evidence="3" id="KW-1185">Reference proteome</keyword>
<dbReference type="Proteomes" id="UP000481861">
    <property type="component" value="Unassembled WGS sequence"/>
</dbReference>
<feature type="region of interest" description="Disordered" evidence="1">
    <location>
        <begin position="219"/>
        <end position="316"/>
    </location>
</feature>
<proteinExistence type="predicted"/>
<evidence type="ECO:0000256" key="1">
    <source>
        <dbReference type="SAM" id="MobiDB-lite"/>
    </source>
</evidence>
<gene>
    <name evidence="2" type="ORF">BDV95DRAFT_72301</name>
</gene>
<dbReference type="AlphaFoldDB" id="A0A7C8M7R1"/>
<accession>A0A7C8M7R1</accession>
<dbReference type="EMBL" id="JAADJZ010000014">
    <property type="protein sequence ID" value="KAF2870061.1"/>
    <property type="molecule type" value="Genomic_DNA"/>
</dbReference>
<organism evidence="2 3">
    <name type="scientific">Massariosphaeria phaeospora</name>
    <dbReference type="NCBI Taxonomy" id="100035"/>
    <lineage>
        <taxon>Eukaryota</taxon>
        <taxon>Fungi</taxon>
        <taxon>Dikarya</taxon>
        <taxon>Ascomycota</taxon>
        <taxon>Pezizomycotina</taxon>
        <taxon>Dothideomycetes</taxon>
        <taxon>Pleosporomycetidae</taxon>
        <taxon>Pleosporales</taxon>
        <taxon>Pleosporales incertae sedis</taxon>
        <taxon>Massariosphaeria</taxon>
    </lineage>
</organism>
<sequence>MELTGDMLQVAKKVNINKFQQMQLVEFYQTEVTTDRNAQLGDGLTSATSKGLIVAKSRRMLVTKVVKEANFIRGYEIYSYNGKGLVNKTEARRTQHVRIQGQQEESTNLSQHQPIIITNSKLTYSPESYIDMEKLVSVTPSTLVTVHGSVEASGFRELLKLQMQLTIEDLRTFDEKQEKEQKLRDQEPGDRQQVQETEAFQMPNCDEGNILARIQHPTEKMQEKEEFPEPNRDEQSVPAEESNATEKGETPSTKVEYEEGSEDGELVKADDSIKKEEDVDGHADVRGPAATQAAALAGEGSSESAVRDSGFVSENP</sequence>